<accession>A0A5P2QQC0</accession>
<dbReference type="AlphaFoldDB" id="A0A5P2QQC0"/>
<gene>
    <name evidence="1" type="ORF">FOB51_09555</name>
</gene>
<dbReference type="InterPro" id="IPR011855">
    <property type="entry name" value="Phgtail_TP901_1"/>
</dbReference>
<evidence type="ECO:0000313" key="1">
    <source>
        <dbReference type="EMBL" id="QEU08227.1"/>
    </source>
</evidence>
<proteinExistence type="predicted"/>
<evidence type="ECO:0008006" key="3">
    <source>
        <dbReference type="Google" id="ProtNLM"/>
    </source>
</evidence>
<dbReference type="RefSeq" id="WP_150350416.1">
    <property type="nucleotide sequence ID" value="NZ_CP044081.1"/>
</dbReference>
<evidence type="ECO:0000313" key="2">
    <source>
        <dbReference type="Proteomes" id="UP000324507"/>
    </source>
</evidence>
<sequence length="153" mass="16234">MAIPALQSRKDLVVMVAWNATTPAVYTNWCGATGISLSINNSISEQTVADCDDWSLPAQIVRAYGAQSVTATVNASLTRAGRDALIRAAHAQRELPIRFHFVDAAAGEIEYIDGVGLLPSLSIDNIGAVEDNAVITYALEISFKDGVELTNAA</sequence>
<dbReference type="EMBL" id="CP044081">
    <property type="protein sequence ID" value="QEU08227.1"/>
    <property type="molecule type" value="Genomic_DNA"/>
</dbReference>
<organism evidence="1 2">
    <name type="scientific">Paracoccus yeei</name>
    <dbReference type="NCBI Taxonomy" id="147645"/>
    <lineage>
        <taxon>Bacteria</taxon>
        <taxon>Pseudomonadati</taxon>
        <taxon>Pseudomonadota</taxon>
        <taxon>Alphaproteobacteria</taxon>
        <taxon>Rhodobacterales</taxon>
        <taxon>Paracoccaceae</taxon>
        <taxon>Paracoccus</taxon>
    </lineage>
</organism>
<dbReference type="Pfam" id="PF06199">
    <property type="entry name" value="Phage_tail_2"/>
    <property type="match status" value="1"/>
</dbReference>
<reference evidence="1 2" key="1">
    <citation type="submission" date="2019-09" db="EMBL/GenBank/DDBJ databases">
        <title>FDA dAtabase for Regulatory Grade micrObial Sequences (FDA-ARGOS): Supporting development and validation of Infectious Disease Dx tests.</title>
        <authorList>
            <person name="Sciortino C."/>
            <person name="Tallon L."/>
            <person name="Sadzewicz L."/>
            <person name="Vavikolanu K."/>
            <person name="Mehta A."/>
            <person name="Aluvathingal J."/>
            <person name="Nadendla S."/>
            <person name="Nandy P."/>
            <person name="Geyer C."/>
            <person name="Yan Y."/>
            <person name="Sichtig H."/>
        </authorList>
    </citation>
    <scope>NUCLEOTIDE SEQUENCE [LARGE SCALE GENOMIC DNA]</scope>
    <source>
        <strain evidence="1 2">FDAARGOS_643</strain>
    </source>
</reference>
<protein>
    <recommendedName>
        <fullName evidence="3">Phage tail protein</fullName>
    </recommendedName>
</protein>
<dbReference type="Proteomes" id="UP000324507">
    <property type="component" value="Chromosome"/>
</dbReference>
<name>A0A5P2QQC0_9RHOB</name>